<feature type="domain" description="C2H2-type" evidence="7">
    <location>
        <begin position="284"/>
        <end position="311"/>
    </location>
</feature>
<keyword evidence="1" id="KW-0479">Metal-binding</keyword>
<feature type="domain" description="C2H2-type" evidence="7">
    <location>
        <begin position="345"/>
        <end position="373"/>
    </location>
</feature>
<dbReference type="PROSITE" id="PS50157">
    <property type="entry name" value="ZINC_FINGER_C2H2_2"/>
    <property type="match status" value="2"/>
</dbReference>
<dbReference type="KEGG" id="foc:127749251"/>
<gene>
    <name evidence="9" type="primary">LOC127749251</name>
</gene>
<dbReference type="InterPro" id="IPR036236">
    <property type="entry name" value="Znf_C2H2_sf"/>
</dbReference>
<keyword evidence="8" id="KW-1185">Reference proteome</keyword>
<dbReference type="GeneID" id="127749251"/>
<feature type="region of interest" description="Disordered" evidence="6">
    <location>
        <begin position="142"/>
        <end position="161"/>
    </location>
</feature>
<reference evidence="9" key="1">
    <citation type="submission" date="2025-08" db="UniProtKB">
        <authorList>
            <consortium name="RefSeq"/>
        </authorList>
    </citation>
    <scope>IDENTIFICATION</scope>
    <source>
        <tissue evidence="9">Whole organism</tissue>
    </source>
</reference>
<sequence>MSLARLVPYVKCHFLSSQDCCTTIAFGTEMRPHRCELCYKCFRLPGLVLKAHSHFAYCANDQSGLLDENEEDPLQGCYLDDEYEDVTPSPSAPSCLAAHLLEDPSGSTATPLLPKRRGRPPTVKVEATADASALRIASCHGAVQGGSAGPKKKLGRPRSNAVDKARARAEVKARARARARARAEEAKARAEVRRDFKNRVNNTIQPLVLEEGFTTRRFRCRKCKDLVVGDGALLRHWGEAHLPAGAAPDPSVVAAHELDDDRVRGLLDLPRKSLADTCRVRGGFSCPICAKVITSVSRTISHLYCHMESPPLNYVCTMCPDGVAFYEYSGLWYHHRTYHKNVNPYPCAYCDRNFKLTSERLRHVRADHKDKLSGE</sequence>
<evidence type="ECO:0000259" key="7">
    <source>
        <dbReference type="PROSITE" id="PS50157"/>
    </source>
</evidence>
<evidence type="ECO:0000256" key="1">
    <source>
        <dbReference type="ARBA" id="ARBA00022723"/>
    </source>
</evidence>
<dbReference type="PROSITE" id="PS00028">
    <property type="entry name" value="ZINC_FINGER_C2H2_1"/>
    <property type="match status" value="2"/>
</dbReference>
<evidence type="ECO:0000256" key="2">
    <source>
        <dbReference type="ARBA" id="ARBA00022737"/>
    </source>
</evidence>
<dbReference type="RefSeq" id="XP_052122627.1">
    <property type="nucleotide sequence ID" value="XM_052266667.1"/>
</dbReference>
<dbReference type="Gene3D" id="3.30.160.60">
    <property type="entry name" value="Classic Zinc Finger"/>
    <property type="match status" value="1"/>
</dbReference>
<dbReference type="GO" id="GO:0008270">
    <property type="term" value="F:zinc ion binding"/>
    <property type="evidence" value="ECO:0007669"/>
    <property type="project" value="UniProtKB-KW"/>
</dbReference>
<keyword evidence="3 5" id="KW-0863">Zinc-finger</keyword>
<keyword evidence="2" id="KW-0677">Repeat</keyword>
<name>A0A9C6WNL1_FRAOC</name>
<dbReference type="SMART" id="SM00355">
    <property type="entry name" value="ZnF_C2H2"/>
    <property type="match status" value="4"/>
</dbReference>
<proteinExistence type="predicted"/>
<dbReference type="AlphaFoldDB" id="A0A9C6WNL1"/>
<evidence type="ECO:0000313" key="9">
    <source>
        <dbReference type="RefSeq" id="XP_052122627.1"/>
    </source>
</evidence>
<accession>A0A9C6WNL1</accession>
<protein>
    <submittedName>
        <fullName evidence="9">Zinc finger protein 90 homolog isoform X1</fullName>
    </submittedName>
</protein>
<organism evidence="8 9">
    <name type="scientific">Frankliniella occidentalis</name>
    <name type="common">Western flower thrips</name>
    <name type="synonym">Euthrips occidentalis</name>
    <dbReference type="NCBI Taxonomy" id="133901"/>
    <lineage>
        <taxon>Eukaryota</taxon>
        <taxon>Metazoa</taxon>
        <taxon>Ecdysozoa</taxon>
        <taxon>Arthropoda</taxon>
        <taxon>Hexapoda</taxon>
        <taxon>Insecta</taxon>
        <taxon>Pterygota</taxon>
        <taxon>Neoptera</taxon>
        <taxon>Paraneoptera</taxon>
        <taxon>Thysanoptera</taxon>
        <taxon>Terebrantia</taxon>
        <taxon>Thripoidea</taxon>
        <taxon>Thripidae</taxon>
        <taxon>Frankliniella</taxon>
    </lineage>
</organism>
<keyword evidence="4" id="KW-0862">Zinc</keyword>
<evidence type="ECO:0000256" key="6">
    <source>
        <dbReference type="SAM" id="MobiDB-lite"/>
    </source>
</evidence>
<dbReference type="InterPro" id="IPR013087">
    <property type="entry name" value="Znf_C2H2_type"/>
</dbReference>
<dbReference type="PANTHER" id="PTHR24379">
    <property type="entry name" value="KRAB AND ZINC FINGER DOMAIN-CONTAINING"/>
    <property type="match status" value="1"/>
</dbReference>
<evidence type="ECO:0000256" key="4">
    <source>
        <dbReference type="ARBA" id="ARBA00022833"/>
    </source>
</evidence>
<evidence type="ECO:0000256" key="3">
    <source>
        <dbReference type="ARBA" id="ARBA00022771"/>
    </source>
</evidence>
<evidence type="ECO:0000313" key="8">
    <source>
        <dbReference type="Proteomes" id="UP000504606"/>
    </source>
</evidence>
<dbReference type="SUPFAM" id="SSF57667">
    <property type="entry name" value="beta-beta-alpha zinc fingers"/>
    <property type="match status" value="1"/>
</dbReference>
<dbReference type="Proteomes" id="UP000504606">
    <property type="component" value="Unplaced"/>
</dbReference>
<dbReference type="OrthoDB" id="7950901at2759"/>
<dbReference type="PANTHER" id="PTHR24379:SF121">
    <property type="entry name" value="C2H2-TYPE DOMAIN-CONTAINING PROTEIN"/>
    <property type="match status" value="1"/>
</dbReference>
<evidence type="ECO:0000256" key="5">
    <source>
        <dbReference type="PROSITE-ProRule" id="PRU00042"/>
    </source>
</evidence>